<sequence length="202" mass="21131">MNRRAPFIVLISATMLTACASVTPGIPSPASNPMLLKEIPPYGGAPKVPHPLPDSVLSGSPCEALSPKQIHDDVGPGIPGKVEDGALGPVCSWDDSGGGSLLMIYFTTTQHEGLSIIYKQVKSQMKRFDVLPPIQGFPAVAYDTQPGPKTRDCHLTVGLSDTLDFQIGLSLGDYNGGKVDACGIAAIIADHVVTTLKAKAGR</sequence>
<accession>A0A2A9FC87</accession>
<dbReference type="RefSeq" id="WP_098512120.1">
    <property type="nucleotide sequence ID" value="NZ_JBIAKZ010000002.1"/>
</dbReference>
<proteinExistence type="predicted"/>
<evidence type="ECO:0000313" key="3">
    <source>
        <dbReference type="Proteomes" id="UP000243542"/>
    </source>
</evidence>
<organism evidence="2 3">
    <name type="scientific">Amycolatopsis sulphurea</name>
    <dbReference type="NCBI Taxonomy" id="76022"/>
    <lineage>
        <taxon>Bacteria</taxon>
        <taxon>Bacillati</taxon>
        <taxon>Actinomycetota</taxon>
        <taxon>Actinomycetes</taxon>
        <taxon>Pseudonocardiales</taxon>
        <taxon>Pseudonocardiaceae</taxon>
        <taxon>Amycolatopsis</taxon>
    </lineage>
</organism>
<dbReference type="EMBL" id="PDJK01000002">
    <property type="protein sequence ID" value="PFG48049.1"/>
    <property type="molecule type" value="Genomic_DNA"/>
</dbReference>
<reference evidence="2 3" key="1">
    <citation type="submission" date="2017-10" db="EMBL/GenBank/DDBJ databases">
        <title>Sequencing the genomes of 1000 actinobacteria strains.</title>
        <authorList>
            <person name="Klenk H.-P."/>
        </authorList>
    </citation>
    <scope>NUCLEOTIDE SEQUENCE [LARGE SCALE GENOMIC DNA]</scope>
    <source>
        <strain evidence="2 3">DSM 46092</strain>
    </source>
</reference>
<evidence type="ECO:0000313" key="2">
    <source>
        <dbReference type="EMBL" id="PFG48049.1"/>
    </source>
</evidence>
<gene>
    <name evidence="2" type="ORF">ATK36_3123</name>
</gene>
<feature type="chain" id="PRO_5013378285" evidence="1">
    <location>
        <begin position="21"/>
        <end position="202"/>
    </location>
</feature>
<dbReference type="AlphaFoldDB" id="A0A2A9FC87"/>
<keyword evidence="1" id="KW-0732">Signal</keyword>
<evidence type="ECO:0000256" key="1">
    <source>
        <dbReference type="SAM" id="SignalP"/>
    </source>
</evidence>
<keyword evidence="3" id="KW-1185">Reference proteome</keyword>
<dbReference type="Pfam" id="PF12079">
    <property type="entry name" value="DUF3558"/>
    <property type="match status" value="1"/>
</dbReference>
<dbReference type="InterPro" id="IPR024520">
    <property type="entry name" value="DUF3558"/>
</dbReference>
<dbReference type="Proteomes" id="UP000243542">
    <property type="component" value="Unassembled WGS sequence"/>
</dbReference>
<feature type="signal peptide" evidence="1">
    <location>
        <begin position="1"/>
        <end position="20"/>
    </location>
</feature>
<protein>
    <submittedName>
        <fullName evidence="2">Uncharacterized protein DUF3558</fullName>
    </submittedName>
</protein>
<dbReference type="PROSITE" id="PS51257">
    <property type="entry name" value="PROKAR_LIPOPROTEIN"/>
    <property type="match status" value="1"/>
</dbReference>
<comment type="caution">
    <text evidence="2">The sequence shown here is derived from an EMBL/GenBank/DDBJ whole genome shotgun (WGS) entry which is preliminary data.</text>
</comment>
<name>A0A2A9FC87_9PSEU</name>